<dbReference type="EMBL" id="CP002869">
    <property type="protein sequence ID" value="AEI43728.1"/>
    <property type="molecule type" value="Genomic_DNA"/>
</dbReference>
<dbReference type="CDD" id="cd01949">
    <property type="entry name" value="GGDEF"/>
    <property type="match status" value="1"/>
</dbReference>
<keyword evidence="4" id="KW-0812">Transmembrane</keyword>
<dbReference type="PROSITE" id="PS50887">
    <property type="entry name" value="GGDEF"/>
    <property type="match status" value="1"/>
</dbReference>
<dbReference type="PATRIC" id="fig|1036673.3.peg.4816"/>
<keyword evidence="4" id="KW-1133">Transmembrane helix</keyword>
<accession>F8FBW7</accession>
<dbReference type="Gene3D" id="3.30.70.270">
    <property type="match status" value="1"/>
</dbReference>
<dbReference type="NCBIfam" id="TIGR00254">
    <property type="entry name" value="GGDEF"/>
    <property type="match status" value="1"/>
</dbReference>
<evidence type="ECO:0000256" key="3">
    <source>
        <dbReference type="ARBA" id="ARBA00023136"/>
    </source>
</evidence>
<dbReference type="InterPro" id="IPR029787">
    <property type="entry name" value="Nucleotide_cyclase"/>
</dbReference>
<dbReference type="Proteomes" id="UP000006620">
    <property type="component" value="Chromosome"/>
</dbReference>
<evidence type="ECO:0000259" key="6">
    <source>
        <dbReference type="PROSITE" id="PS50887"/>
    </source>
</evidence>
<dbReference type="InterPro" id="IPR000160">
    <property type="entry name" value="GGDEF_dom"/>
</dbReference>
<feature type="transmembrane region" description="Helical" evidence="4">
    <location>
        <begin position="6"/>
        <end position="27"/>
    </location>
</feature>
<dbReference type="SMART" id="SM00267">
    <property type="entry name" value="GGDEF"/>
    <property type="match status" value="1"/>
</dbReference>
<evidence type="ECO:0000256" key="1">
    <source>
        <dbReference type="ARBA" id="ARBA00004236"/>
    </source>
</evidence>
<dbReference type="HOGENOM" id="CLU_000445_134_0_9"/>
<evidence type="ECO:0000313" key="8">
    <source>
        <dbReference type="Proteomes" id="UP000006620"/>
    </source>
</evidence>
<dbReference type="SUPFAM" id="SSF103190">
    <property type="entry name" value="Sensory domain-like"/>
    <property type="match status" value="1"/>
</dbReference>
<dbReference type="InterPro" id="IPR003660">
    <property type="entry name" value="HAMP_dom"/>
</dbReference>
<sequence>MIKLRTLLILTITGIIILLTSLLGVLFTRHSTNEIKKEIGHSLAGTAYQMSDKLDNFMWSRAGEMEILTTLDIFKQGGDIPGVQTALDQLQTSFPSFSWVGFMNTEGQVLAATDGILVGTNIASRPVFKEGIKGRFIGDVHEAVLLAKLLPNPTGEPLQFVDISLPVKDHGGRTIGVLAAHMSWEWSREVQRTILEPQLHRSENLELFIVSRTDHTVLLGPEDTVGKPLEIDSVNRAQAGGSGWELAAWPDGRSYLTGYAYGDGYLSYEGLGWTVLVRQPESDAFARVAGLRSDFALAGTLAAMLFSVIGWFLAARITRPIYSLTEAADRLRTGEAAELPENRGFREMYILSRSLRSLVESLARTENELGDMKNLAHFDPLTGLPNRVALESYLETTLEEVEPRTETLAFLYLDLDGFKKVNDTLGHHTGDILLQKVAKRLTSLQQAGNITVRLGGDEFLHILRFPKESAFEETKRAAEEIIALLNKPFLVDYNRISIGCSIGAAFYPDQDENAGQILKIADECLYRSKRAGKNCVSFSDELTMKLQ</sequence>
<evidence type="ECO:0000313" key="7">
    <source>
        <dbReference type="EMBL" id="AEI43728.1"/>
    </source>
</evidence>
<feature type="domain" description="GGDEF" evidence="6">
    <location>
        <begin position="406"/>
        <end position="541"/>
    </location>
</feature>
<dbReference type="AlphaFoldDB" id="F8FBW7"/>
<feature type="transmembrane region" description="Helical" evidence="4">
    <location>
        <begin position="295"/>
        <end position="314"/>
    </location>
</feature>
<comment type="subcellular location">
    <subcellularLocation>
        <location evidence="1">Cell membrane</location>
    </subcellularLocation>
</comment>
<evidence type="ECO:0000259" key="5">
    <source>
        <dbReference type="PROSITE" id="PS50885"/>
    </source>
</evidence>
<dbReference type="CDD" id="cd18774">
    <property type="entry name" value="PDC2_HK_sensor"/>
    <property type="match status" value="1"/>
</dbReference>
<dbReference type="KEGG" id="pms:KNP414_05204"/>
<dbReference type="InterPro" id="IPR043128">
    <property type="entry name" value="Rev_trsase/Diguanyl_cyclase"/>
</dbReference>
<name>F8FBW7_PAEMK</name>
<dbReference type="Gene3D" id="6.10.340.10">
    <property type="match status" value="1"/>
</dbReference>
<protein>
    <submittedName>
        <fullName evidence="7">Diguanylate cyclase</fullName>
    </submittedName>
</protein>
<gene>
    <name evidence="7" type="ordered locus">KNP414_05204</name>
</gene>
<evidence type="ECO:0000256" key="4">
    <source>
        <dbReference type="SAM" id="Phobius"/>
    </source>
</evidence>
<dbReference type="InterPro" id="IPR052163">
    <property type="entry name" value="DGC-Regulatory_Protein"/>
</dbReference>
<feature type="domain" description="HAMP" evidence="5">
    <location>
        <begin position="315"/>
        <end position="367"/>
    </location>
</feature>
<dbReference type="SUPFAM" id="SSF55073">
    <property type="entry name" value="Nucleotide cyclase"/>
    <property type="match status" value="1"/>
</dbReference>
<dbReference type="PROSITE" id="PS50885">
    <property type="entry name" value="HAMP"/>
    <property type="match status" value="1"/>
</dbReference>
<dbReference type="Gene3D" id="3.30.450.20">
    <property type="entry name" value="PAS domain"/>
    <property type="match status" value="1"/>
</dbReference>
<keyword evidence="3 4" id="KW-0472">Membrane</keyword>
<proteinExistence type="predicted"/>
<dbReference type="PANTHER" id="PTHR46663">
    <property type="entry name" value="DIGUANYLATE CYCLASE DGCT-RELATED"/>
    <property type="match status" value="1"/>
</dbReference>
<dbReference type="GO" id="GO:0007165">
    <property type="term" value="P:signal transduction"/>
    <property type="evidence" value="ECO:0007669"/>
    <property type="project" value="InterPro"/>
</dbReference>
<evidence type="ECO:0000256" key="2">
    <source>
        <dbReference type="ARBA" id="ARBA00022475"/>
    </source>
</evidence>
<dbReference type="RefSeq" id="WP_013918881.1">
    <property type="nucleotide sequence ID" value="NC_015690.1"/>
</dbReference>
<dbReference type="InterPro" id="IPR029151">
    <property type="entry name" value="Sensor-like_sf"/>
</dbReference>
<reference evidence="8" key="1">
    <citation type="submission" date="2011-06" db="EMBL/GenBank/DDBJ databases">
        <title>Complete genome sequence of Paenibacillus mucilaginosus KNP414.</title>
        <authorList>
            <person name="Wang J."/>
            <person name="Hu S."/>
            <person name="Hu X."/>
            <person name="Zhang B."/>
            <person name="Dong D."/>
            <person name="Zhang S."/>
            <person name="Zhao K."/>
            <person name="Wu D."/>
        </authorList>
    </citation>
    <scope>NUCLEOTIDE SEQUENCE [LARGE SCALE GENOMIC DNA]</scope>
    <source>
        <strain evidence="8">KNP414</strain>
    </source>
</reference>
<reference evidence="7 8" key="2">
    <citation type="journal article" date="2013" name="Genome Announc.">
        <title>Genome Sequence of Growth-Improving Paenibacillus mucilaginosus Strain KNP414.</title>
        <authorList>
            <person name="Lu J.J."/>
            <person name="Wang J.F."/>
            <person name="Hu X.F."/>
        </authorList>
    </citation>
    <scope>NUCLEOTIDE SEQUENCE [LARGE SCALE GENOMIC DNA]</scope>
    <source>
        <strain evidence="7 8">KNP414</strain>
    </source>
</reference>
<dbReference type="PANTHER" id="PTHR46663:SF2">
    <property type="entry name" value="GGDEF DOMAIN-CONTAINING PROTEIN"/>
    <property type="match status" value="1"/>
</dbReference>
<keyword evidence="2" id="KW-1003">Cell membrane</keyword>
<dbReference type="GO" id="GO:0005886">
    <property type="term" value="C:plasma membrane"/>
    <property type="evidence" value="ECO:0007669"/>
    <property type="project" value="UniProtKB-SubCell"/>
</dbReference>
<organism evidence="7 8">
    <name type="scientific">Paenibacillus mucilaginosus (strain KNP414)</name>
    <dbReference type="NCBI Taxonomy" id="1036673"/>
    <lineage>
        <taxon>Bacteria</taxon>
        <taxon>Bacillati</taxon>
        <taxon>Bacillota</taxon>
        <taxon>Bacilli</taxon>
        <taxon>Bacillales</taxon>
        <taxon>Paenibacillaceae</taxon>
        <taxon>Paenibacillus</taxon>
    </lineage>
</organism>
<dbReference type="CDD" id="cd12914">
    <property type="entry name" value="PDC1_DGC_like"/>
    <property type="match status" value="1"/>
</dbReference>
<dbReference type="Pfam" id="PF00990">
    <property type="entry name" value="GGDEF"/>
    <property type="match status" value="1"/>
</dbReference>